<feature type="transmembrane region" description="Helical" evidence="1">
    <location>
        <begin position="77"/>
        <end position="95"/>
    </location>
</feature>
<evidence type="ECO:0000256" key="1">
    <source>
        <dbReference type="SAM" id="Phobius"/>
    </source>
</evidence>
<evidence type="ECO:0000313" key="2">
    <source>
        <dbReference type="EMBL" id="MFD1234928.1"/>
    </source>
</evidence>
<accession>A0ABW3VJT5</accession>
<keyword evidence="1" id="KW-1133">Transmembrane helix</keyword>
<dbReference type="Proteomes" id="UP001597182">
    <property type="component" value="Unassembled WGS sequence"/>
</dbReference>
<dbReference type="RefSeq" id="WP_013678019.1">
    <property type="nucleotide sequence ID" value="NZ_BAABKS010000029.1"/>
</dbReference>
<proteinExistence type="predicted"/>
<keyword evidence="3" id="KW-1185">Reference proteome</keyword>
<dbReference type="InterPro" id="IPR009476">
    <property type="entry name" value="DUF1097"/>
</dbReference>
<feature type="transmembrane region" description="Helical" evidence="1">
    <location>
        <begin position="132"/>
        <end position="152"/>
    </location>
</feature>
<gene>
    <name evidence="2" type="ORF">ACFQ34_16675</name>
</gene>
<name>A0ABW3VJT5_9PSEU</name>
<feature type="transmembrane region" description="Helical" evidence="1">
    <location>
        <begin position="50"/>
        <end position="71"/>
    </location>
</feature>
<keyword evidence="1" id="KW-0472">Membrane</keyword>
<feature type="transmembrane region" description="Helical" evidence="1">
    <location>
        <begin position="20"/>
        <end position="43"/>
    </location>
</feature>
<sequence>MGEKTALTVSVGLWGAISTWLTATILPLPVWVVFLAWACAFLVGSGIRGAALSALANLVGIAVATATLLLVTAAGGGTLVLGIGVGLGSALMIALSRIPLLAAAPAIVVGFAITVATMVATDVPITRAGADHPALVAAAAVVTGAVFAVLSGRTAALLTARRRGTDPVGEAAA</sequence>
<dbReference type="EMBL" id="JBHTMB010000141">
    <property type="protein sequence ID" value="MFD1234928.1"/>
    <property type="molecule type" value="Genomic_DNA"/>
</dbReference>
<evidence type="ECO:0000313" key="3">
    <source>
        <dbReference type="Proteomes" id="UP001597182"/>
    </source>
</evidence>
<comment type="caution">
    <text evidence="2">The sequence shown here is derived from an EMBL/GenBank/DDBJ whole genome shotgun (WGS) entry which is preliminary data.</text>
</comment>
<feature type="transmembrane region" description="Helical" evidence="1">
    <location>
        <begin position="100"/>
        <end position="120"/>
    </location>
</feature>
<protein>
    <submittedName>
        <fullName evidence="2">DUF1097 domain-containing protein</fullName>
    </submittedName>
</protein>
<reference evidence="3" key="1">
    <citation type="journal article" date="2019" name="Int. J. Syst. Evol. Microbiol.">
        <title>The Global Catalogue of Microorganisms (GCM) 10K type strain sequencing project: providing services to taxonomists for standard genome sequencing and annotation.</title>
        <authorList>
            <consortium name="The Broad Institute Genomics Platform"/>
            <consortium name="The Broad Institute Genome Sequencing Center for Infectious Disease"/>
            <person name="Wu L."/>
            <person name="Ma J."/>
        </authorList>
    </citation>
    <scope>NUCLEOTIDE SEQUENCE [LARGE SCALE GENOMIC DNA]</scope>
    <source>
        <strain evidence="3">CCUG 49018</strain>
    </source>
</reference>
<dbReference type="Pfam" id="PF06496">
    <property type="entry name" value="DUF1097"/>
    <property type="match status" value="1"/>
</dbReference>
<keyword evidence="1" id="KW-0812">Transmembrane</keyword>
<organism evidence="2 3">
    <name type="scientific">Pseudonocardia benzenivorans</name>
    <dbReference type="NCBI Taxonomy" id="228005"/>
    <lineage>
        <taxon>Bacteria</taxon>
        <taxon>Bacillati</taxon>
        <taxon>Actinomycetota</taxon>
        <taxon>Actinomycetes</taxon>
        <taxon>Pseudonocardiales</taxon>
        <taxon>Pseudonocardiaceae</taxon>
        <taxon>Pseudonocardia</taxon>
    </lineage>
</organism>